<dbReference type="KEGG" id="scm:SCHCO_02637190"/>
<gene>
    <name evidence="13" type="ORF">SCHCODRAFT_258200</name>
</gene>
<dbReference type="GO" id="GO:0016887">
    <property type="term" value="F:ATP hydrolysis activity"/>
    <property type="evidence" value="ECO:0007669"/>
    <property type="project" value="InterPro"/>
</dbReference>
<organism evidence="14">
    <name type="scientific">Schizophyllum commune (strain H4-8 / FGSC 9210)</name>
    <name type="common">Split gill fungus</name>
    <dbReference type="NCBI Taxonomy" id="578458"/>
    <lineage>
        <taxon>Eukaryota</taxon>
        <taxon>Fungi</taxon>
        <taxon>Dikarya</taxon>
        <taxon>Basidiomycota</taxon>
        <taxon>Agaricomycotina</taxon>
        <taxon>Agaricomycetes</taxon>
        <taxon>Agaricomycetidae</taxon>
        <taxon>Agaricales</taxon>
        <taxon>Schizophyllaceae</taxon>
        <taxon>Schizophyllum</taxon>
    </lineage>
</organism>
<feature type="compositionally biased region" description="Basic and acidic residues" evidence="9">
    <location>
        <begin position="533"/>
        <end position="546"/>
    </location>
</feature>
<dbReference type="CDD" id="cd03244">
    <property type="entry name" value="ABCC_MRP_domain2"/>
    <property type="match status" value="1"/>
</dbReference>
<dbReference type="CDD" id="cd03250">
    <property type="entry name" value="ABCC_MRP_domain1"/>
    <property type="match status" value="1"/>
</dbReference>
<proteinExistence type="inferred from homology"/>
<evidence type="ECO:0000256" key="2">
    <source>
        <dbReference type="ARBA" id="ARBA00009726"/>
    </source>
</evidence>
<dbReference type="InterPro" id="IPR003593">
    <property type="entry name" value="AAA+_ATPase"/>
</dbReference>
<dbReference type="Proteomes" id="UP000007431">
    <property type="component" value="Unassembled WGS sequence"/>
</dbReference>
<keyword evidence="7 10" id="KW-1133">Transmembrane helix</keyword>
<accession>D8QDR9</accession>
<dbReference type="OMA" id="PYAWPSQ"/>
<protein>
    <recommendedName>
        <fullName evidence="15">Multidrug resistance-associated ABC transporter</fullName>
    </recommendedName>
</protein>
<feature type="region of interest" description="Disordered" evidence="9">
    <location>
        <begin position="94"/>
        <end position="131"/>
    </location>
</feature>
<evidence type="ECO:0000256" key="10">
    <source>
        <dbReference type="SAM" id="Phobius"/>
    </source>
</evidence>
<dbReference type="VEuPathDB" id="FungiDB:SCHCODRAFT_02637190"/>
<feature type="domain" description="ABC transporter" evidence="11">
    <location>
        <begin position="535"/>
        <end position="758"/>
    </location>
</feature>
<dbReference type="GeneID" id="9590961"/>
<dbReference type="EMBL" id="GL377310">
    <property type="protein sequence ID" value="EFI94031.1"/>
    <property type="molecule type" value="Genomic_DNA"/>
</dbReference>
<evidence type="ECO:0000313" key="13">
    <source>
        <dbReference type="EMBL" id="EFI94031.1"/>
    </source>
</evidence>
<feature type="region of interest" description="Disordered" evidence="9">
    <location>
        <begin position="489"/>
        <end position="548"/>
    </location>
</feature>
<dbReference type="Gene3D" id="3.40.50.300">
    <property type="entry name" value="P-loop containing nucleotide triphosphate hydrolases"/>
    <property type="match status" value="2"/>
</dbReference>
<dbReference type="Pfam" id="PF00664">
    <property type="entry name" value="ABC_membrane"/>
    <property type="match status" value="2"/>
</dbReference>
<dbReference type="CDD" id="cd18606">
    <property type="entry name" value="ABC_6TM_YOR1_D2_like"/>
    <property type="match status" value="1"/>
</dbReference>
<dbReference type="SUPFAM" id="SSF52540">
    <property type="entry name" value="P-loop containing nucleoside triphosphate hydrolases"/>
    <property type="match status" value="2"/>
</dbReference>
<dbReference type="RefSeq" id="XP_003028934.1">
    <property type="nucleotide sequence ID" value="XM_003028888.1"/>
</dbReference>
<dbReference type="CDD" id="cd18597">
    <property type="entry name" value="ABC_6TM_YOR1_D1_like"/>
    <property type="match status" value="1"/>
</dbReference>
<dbReference type="eggNOG" id="KOG0054">
    <property type="taxonomic scope" value="Eukaryota"/>
</dbReference>
<evidence type="ECO:0000256" key="6">
    <source>
        <dbReference type="ARBA" id="ARBA00022840"/>
    </source>
</evidence>
<dbReference type="FunFam" id="3.40.50.300:FF:000565">
    <property type="entry name" value="ABC bile acid transporter"/>
    <property type="match status" value="1"/>
</dbReference>
<dbReference type="PANTHER" id="PTHR24223">
    <property type="entry name" value="ATP-BINDING CASSETTE SUB-FAMILY C"/>
    <property type="match status" value="1"/>
</dbReference>
<feature type="transmembrane region" description="Helical" evidence="10">
    <location>
        <begin position="309"/>
        <end position="330"/>
    </location>
</feature>
<dbReference type="GO" id="GO:0016020">
    <property type="term" value="C:membrane"/>
    <property type="evidence" value="ECO:0007669"/>
    <property type="project" value="UniProtKB-SubCell"/>
</dbReference>
<name>D8QDR9_SCHCM</name>
<feature type="transmembrane region" description="Helical" evidence="10">
    <location>
        <begin position="952"/>
        <end position="977"/>
    </location>
</feature>
<dbReference type="InterPro" id="IPR003439">
    <property type="entry name" value="ABC_transporter-like_ATP-bd"/>
</dbReference>
<dbReference type="FunFam" id="3.40.50.300:FF:000997">
    <property type="entry name" value="Multidrug resistance-associated protein 1"/>
    <property type="match status" value="1"/>
</dbReference>
<dbReference type="SMART" id="SM00382">
    <property type="entry name" value="AAA"/>
    <property type="match status" value="2"/>
</dbReference>
<dbReference type="InParanoid" id="D8QDR9"/>
<evidence type="ECO:0000313" key="14">
    <source>
        <dbReference type="Proteomes" id="UP000007431"/>
    </source>
</evidence>
<dbReference type="OrthoDB" id="6500128at2759"/>
<feature type="compositionally biased region" description="Basic and acidic residues" evidence="9">
    <location>
        <begin position="491"/>
        <end position="512"/>
    </location>
</feature>
<dbReference type="PROSITE" id="PS50893">
    <property type="entry name" value="ABC_TRANSPORTER_2"/>
    <property type="match status" value="2"/>
</dbReference>
<keyword evidence="5" id="KW-0547">Nucleotide-binding</keyword>
<keyword evidence="4 10" id="KW-0812">Transmembrane</keyword>
<evidence type="ECO:0000256" key="4">
    <source>
        <dbReference type="ARBA" id="ARBA00022692"/>
    </source>
</evidence>
<feature type="domain" description="ABC transporter" evidence="11">
    <location>
        <begin position="1136"/>
        <end position="1372"/>
    </location>
</feature>
<dbReference type="FunFam" id="1.20.1560.10:FF:000010">
    <property type="entry name" value="Multidrug resistance-associated ABC transporter"/>
    <property type="match status" value="1"/>
</dbReference>
<evidence type="ECO:0000256" key="9">
    <source>
        <dbReference type="SAM" id="MobiDB-lite"/>
    </source>
</evidence>
<dbReference type="Pfam" id="PF00005">
    <property type="entry name" value="ABC_tran"/>
    <property type="match status" value="2"/>
</dbReference>
<dbReference type="SUPFAM" id="SSF90123">
    <property type="entry name" value="ABC transporter transmembrane region"/>
    <property type="match status" value="2"/>
</dbReference>
<keyword evidence="8 10" id="KW-0472">Membrane</keyword>
<keyword evidence="6" id="KW-0067">ATP-binding</keyword>
<evidence type="ECO:0000256" key="3">
    <source>
        <dbReference type="ARBA" id="ARBA00022448"/>
    </source>
</evidence>
<dbReference type="FunFam" id="1.20.1560.10:FF:000006">
    <property type="entry name" value="ATP-binding cassette, sub-family C (CFTR/MRP), member 9"/>
    <property type="match status" value="1"/>
</dbReference>
<feature type="transmembrane region" description="Helical" evidence="10">
    <location>
        <begin position="383"/>
        <end position="407"/>
    </location>
</feature>
<feature type="transmembrane region" description="Helical" evidence="10">
    <location>
        <begin position="427"/>
        <end position="451"/>
    </location>
</feature>
<feature type="transmembrane region" description="Helical" evidence="10">
    <location>
        <begin position="927"/>
        <end position="946"/>
    </location>
</feature>
<dbReference type="InterPro" id="IPR050173">
    <property type="entry name" value="ABC_transporter_C-like"/>
</dbReference>
<evidence type="ECO:0000256" key="7">
    <source>
        <dbReference type="ARBA" id="ARBA00022989"/>
    </source>
</evidence>
<evidence type="ECO:0008006" key="15">
    <source>
        <dbReference type="Google" id="ProtNLM"/>
    </source>
</evidence>
<evidence type="ECO:0000256" key="5">
    <source>
        <dbReference type="ARBA" id="ARBA00022741"/>
    </source>
</evidence>
<feature type="transmembrane region" description="Helical" evidence="10">
    <location>
        <begin position="858"/>
        <end position="888"/>
    </location>
</feature>
<dbReference type="InterPro" id="IPR036640">
    <property type="entry name" value="ABC1_TM_sf"/>
</dbReference>
<evidence type="ECO:0000259" key="12">
    <source>
        <dbReference type="PROSITE" id="PS50929"/>
    </source>
</evidence>
<evidence type="ECO:0000256" key="8">
    <source>
        <dbReference type="ARBA" id="ARBA00023136"/>
    </source>
</evidence>
<dbReference type="PROSITE" id="PS50929">
    <property type="entry name" value="ABC_TM1F"/>
    <property type="match status" value="2"/>
</dbReference>
<feature type="transmembrane region" description="Helical" evidence="10">
    <location>
        <begin position="815"/>
        <end position="838"/>
    </location>
</feature>
<reference evidence="13 14" key="1">
    <citation type="journal article" date="2010" name="Nat. Biotechnol.">
        <title>Genome sequence of the model mushroom Schizophyllum commune.</title>
        <authorList>
            <person name="Ohm R.A."/>
            <person name="de Jong J.F."/>
            <person name="Lugones L.G."/>
            <person name="Aerts A."/>
            <person name="Kothe E."/>
            <person name="Stajich J.E."/>
            <person name="de Vries R.P."/>
            <person name="Record E."/>
            <person name="Levasseur A."/>
            <person name="Baker S.E."/>
            <person name="Bartholomew K.A."/>
            <person name="Coutinho P.M."/>
            <person name="Erdmann S."/>
            <person name="Fowler T.J."/>
            <person name="Gathman A.C."/>
            <person name="Lombard V."/>
            <person name="Henrissat B."/>
            <person name="Knabe N."/>
            <person name="Kuees U."/>
            <person name="Lilly W.W."/>
            <person name="Lindquist E."/>
            <person name="Lucas S."/>
            <person name="Magnuson J.K."/>
            <person name="Piumi F."/>
            <person name="Raudaskoski M."/>
            <person name="Salamov A."/>
            <person name="Schmutz J."/>
            <person name="Schwarze F.W.M.R."/>
            <person name="vanKuyk P.A."/>
            <person name="Horton J.S."/>
            <person name="Grigoriev I.V."/>
            <person name="Woesten H.A.B."/>
        </authorList>
    </citation>
    <scope>NUCLEOTIDE SEQUENCE [LARGE SCALE GENOMIC DNA]</scope>
    <source>
        <strain evidence="14">H4-8 / FGSC 9210</strain>
    </source>
</reference>
<sequence length="1390" mass="152302">MPFFKSRPAPAGFGEGKTLPEGSAWPWSRLVFSWLDPLLKVGFSRPLQENDLWSLPDKLTTGSIADRLEYNFYVRCPPEQRPLVVRERHPALASGVPTAQGKERDEKTLAEVSSASAEAKESDKQPPKSPYDESLIKAIHRTVLLRWWLGGLFKVLGDTLRTTSPLIQKVMLGWLAEAYLFDHLDADGRDSYFPNGAPRGIGYGIGLAFALFAMQEVASLFNNHYQQLVKSVGLITRTGVIGMILRKALRLSGKSRQEHNVGQITTMISTDTERLYEFCLYAHEAWVAPIQVAIGIGLLIHFLGVSALVGLGVLIFGLPFQMIMVAVLFAQRKKGVGITDGRVRLTSEVLHGIRLVKAYVLEEFYMNKITDFRRRELATIRRASIAQALLFASVHVVPVAAAILSFVTYSLTGHDLNVAIIFSSLSLFNIIQAPLLLMPLALGGLATALVATGRLSKFYLAEELDDPYLIDPERKNAVDVDGDFTWESTAEEGKAADAKPDEKADKPDETADKSSAVTKTGEDEKVAGSSAGEKGKEQEAKDEKPAEPVFQLENLKMSVPKGAFVAIVGPIGSGKSSILQALIGEMRRTRGEVIFGGSVAYVPQKPWIQSTTVRQNIAFGLEENEARLRAAIRACSLDHDIERLPMGERTEIGENGVTLSGGQKARISLARAVYSNADVILLDDVFSAVDSYVGRKLLDECVAGGALADRTRVLVTHALYVLDRADYVYVVDGGKIVEQGTYQDLMSQGQTFARLVEEYGVKNEDAAVSKAEDRSETATIVDAKAVDVPQQALMQDEERAVGSVSWRVYQKYIRYAGGLTWVPAIILITALGQCSQVANTLFLSFWSSQSIAGFSNSTYMLVYGMLGVAQAVFSFLLNFAVACICLFASLRIFRAALRSVLRSSVAFFDTTPMGRIMSRLSKDQDTLDVALATSLAVLLSLFGNLLGTVGLVFYIFPYLGIIFAPLGILYYVVALYYRKSSVETKRLDAILRSSLYASYTEALTGLPTIRAYASQDRFITKSEQGQDRQNKATYVSISIQAWLTVRLDLFGNILILGTGLFAAGFRKSVDPAKIGAIISYCLPITTTLDQIVTQYAELEQNMNAVERILNYSELPAEAPPTTPEDPPADWPSQGRIEFKDVEMAYRPGLPLVLKGVSFTIEPGEKVGIVGRTGAGKSTVIQALFRMTELRSGSIEVDGYDTFKVGLDVLRSRMALVPQDSTLFLGTLRENLDPTGTRTDAELLSALHSVHLVHEGNADDPKFSLDAAIADEGSNYSAGEKQLLALCRALVKQSKVIALDEATANVDVDTDAKLQRTIRTEFKSRTLLCIAHRLNTIAYYDKIIVMDDGRVAEIGSVLGLFDTEGSIFRSLCNEAKLSRADIERIRGQEPS</sequence>
<dbReference type="PANTHER" id="PTHR24223:SF456">
    <property type="entry name" value="MULTIDRUG RESISTANCE-ASSOCIATED PROTEIN LETHAL(2)03659"/>
    <property type="match status" value="1"/>
</dbReference>
<comment type="similarity">
    <text evidence="2">Belongs to the ABC transporter superfamily. ABCC family. Conjugate transporter (TC 3.A.1.208) subfamily.</text>
</comment>
<dbReference type="InterPro" id="IPR011527">
    <property type="entry name" value="ABC1_TM_dom"/>
</dbReference>
<dbReference type="PROSITE" id="PS00211">
    <property type="entry name" value="ABC_TRANSPORTER_1"/>
    <property type="match status" value="2"/>
</dbReference>
<feature type="domain" description="ABC transmembrane type-1" evidence="12">
    <location>
        <begin position="148"/>
        <end position="447"/>
    </location>
</feature>
<keyword evidence="3" id="KW-0813">Transport</keyword>
<dbReference type="HOGENOM" id="CLU_000604_27_1_1"/>
<evidence type="ECO:0000256" key="1">
    <source>
        <dbReference type="ARBA" id="ARBA00004141"/>
    </source>
</evidence>
<dbReference type="GO" id="GO:0140359">
    <property type="term" value="F:ABC-type transporter activity"/>
    <property type="evidence" value="ECO:0007669"/>
    <property type="project" value="InterPro"/>
</dbReference>
<comment type="subcellular location">
    <subcellularLocation>
        <location evidence="1">Membrane</location>
        <topology evidence="1">Multi-pass membrane protein</topology>
    </subcellularLocation>
</comment>
<evidence type="ECO:0000259" key="11">
    <source>
        <dbReference type="PROSITE" id="PS50893"/>
    </source>
</evidence>
<dbReference type="InterPro" id="IPR017871">
    <property type="entry name" value="ABC_transporter-like_CS"/>
</dbReference>
<dbReference type="GO" id="GO:0005524">
    <property type="term" value="F:ATP binding"/>
    <property type="evidence" value="ECO:0007669"/>
    <property type="project" value="UniProtKB-KW"/>
</dbReference>
<keyword evidence="14" id="KW-1185">Reference proteome</keyword>
<dbReference type="Gene3D" id="1.20.1560.10">
    <property type="entry name" value="ABC transporter type 1, transmembrane domain"/>
    <property type="match status" value="2"/>
</dbReference>
<feature type="compositionally biased region" description="Basic and acidic residues" evidence="9">
    <location>
        <begin position="118"/>
        <end position="131"/>
    </location>
</feature>
<feature type="domain" description="ABC transmembrane type-1" evidence="12">
    <location>
        <begin position="824"/>
        <end position="1100"/>
    </location>
</feature>
<dbReference type="InterPro" id="IPR027417">
    <property type="entry name" value="P-loop_NTPase"/>
</dbReference>